<evidence type="ECO:0000313" key="3">
    <source>
        <dbReference type="Proteomes" id="UP000193380"/>
    </source>
</evidence>
<dbReference type="PaxDb" id="8022-A0A060YXC8"/>
<dbReference type="EMBL" id="FR926159">
    <property type="protein sequence ID" value="CDQ96538.1"/>
    <property type="molecule type" value="Genomic_DNA"/>
</dbReference>
<evidence type="ECO:0008006" key="4">
    <source>
        <dbReference type="Google" id="ProtNLM"/>
    </source>
</evidence>
<sequence>MTTQGEFVIRWTPIRDNLGEYFPICFITEGISGSSVYQSEMRCVVVEVGRKKGLYIIPP</sequence>
<dbReference type="Proteomes" id="UP000193380">
    <property type="component" value="Unassembled WGS sequence"/>
</dbReference>
<gene>
    <name evidence="1" type="ORF">GSONMT00024870001</name>
    <name evidence="2" type="ORF">GSONMT00056202001</name>
</gene>
<reference evidence="2" key="1">
    <citation type="journal article" date="2014" name="Nat. Commun.">
        <title>The rainbow trout genome provides novel insights into evolution after whole-genome duplication in vertebrates.</title>
        <authorList>
            <person name="Berthelot C."/>
            <person name="Brunet F."/>
            <person name="Chalopin D."/>
            <person name="Juanchich A."/>
            <person name="Bernard M."/>
            <person name="Noel B."/>
            <person name="Bento P."/>
            <person name="Da Silva C."/>
            <person name="Labadie K."/>
            <person name="Alberti A."/>
            <person name="Aury J.M."/>
            <person name="Louis A."/>
            <person name="Dehais P."/>
            <person name="Bardou P."/>
            <person name="Montfort J."/>
            <person name="Klopp C."/>
            <person name="Cabau C."/>
            <person name="Gaspin C."/>
            <person name="Thorgaard G.H."/>
            <person name="Boussaha M."/>
            <person name="Quillet E."/>
            <person name="Guyomard R."/>
            <person name="Galiana D."/>
            <person name="Bobe J."/>
            <person name="Volff J.N."/>
            <person name="Genet C."/>
            <person name="Wincker P."/>
            <person name="Jaillon O."/>
            <person name="Roest Crollius H."/>
            <person name="Guiguen Y."/>
        </authorList>
    </citation>
    <scope>NUCLEOTIDE SEQUENCE [LARGE SCALE GENOMIC DNA]</scope>
</reference>
<organism evidence="2 3">
    <name type="scientific">Oncorhynchus mykiss</name>
    <name type="common">Rainbow trout</name>
    <name type="synonym">Salmo gairdneri</name>
    <dbReference type="NCBI Taxonomy" id="8022"/>
    <lineage>
        <taxon>Eukaryota</taxon>
        <taxon>Metazoa</taxon>
        <taxon>Chordata</taxon>
        <taxon>Craniata</taxon>
        <taxon>Vertebrata</taxon>
        <taxon>Euteleostomi</taxon>
        <taxon>Actinopterygii</taxon>
        <taxon>Neopterygii</taxon>
        <taxon>Teleostei</taxon>
        <taxon>Protacanthopterygii</taxon>
        <taxon>Salmoniformes</taxon>
        <taxon>Salmonidae</taxon>
        <taxon>Salmoninae</taxon>
        <taxon>Oncorhynchus</taxon>
    </lineage>
</organism>
<dbReference type="EMBL" id="FR925351">
    <property type="protein sequence ID" value="CDQ96359.1"/>
    <property type="molecule type" value="Genomic_DNA"/>
</dbReference>
<dbReference type="AlphaFoldDB" id="A0A060YXC8"/>
<dbReference type="STRING" id="8022.A0A060YXC8"/>
<name>A0A060YXC8_ONCMY</name>
<evidence type="ECO:0000313" key="2">
    <source>
        <dbReference type="EMBL" id="CDQ96538.1"/>
    </source>
</evidence>
<accession>A0A060YXC8</accession>
<evidence type="ECO:0000313" key="1">
    <source>
        <dbReference type="EMBL" id="CDQ96359.1"/>
    </source>
</evidence>
<proteinExistence type="predicted"/>
<protein>
    <recommendedName>
        <fullName evidence="4">Fibronectin type-III domain-containing protein</fullName>
    </recommendedName>
</protein>
<reference evidence="2" key="2">
    <citation type="submission" date="2014-03" db="EMBL/GenBank/DDBJ databases">
        <authorList>
            <person name="Genoscope - CEA"/>
        </authorList>
    </citation>
    <scope>NUCLEOTIDE SEQUENCE</scope>
</reference>